<evidence type="ECO:0000313" key="4">
    <source>
        <dbReference type="Proteomes" id="UP000019438"/>
    </source>
</evidence>
<dbReference type="RefSeq" id="WP_051496819.1">
    <property type="nucleotide sequence ID" value="NZ_CP003181.2"/>
</dbReference>
<dbReference type="SUPFAM" id="SSF52402">
    <property type="entry name" value="Adenine nucleotide alpha hydrolases-like"/>
    <property type="match status" value="1"/>
</dbReference>
<protein>
    <submittedName>
        <fullName evidence="3">Electron transfer flavoprotein beta-subunit</fullName>
    </submittedName>
</protein>
<organism evidence="3 4">
    <name type="scientific">Granulibacter bethesdensis</name>
    <dbReference type="NCBI Taxonomy" id="364410"/>
    <lineage>
        <taxon>Bacteria</taxon>
        <taxon>Pseudomonadati</taxon>
        <taxon>Pseudomonadota</taxon>
        <taxon>Alphaproteobacteria</taxon>
        <taxon>Acetobacterales</taxon>
        <taxon>Acetobacteraceae</taxon>
        <taxon>Granulibacter</taxon>
    </lineage>
</organism>
<reference evidence="4" key="1">
    <citation type="submission" date="2012-06" db="EMBL/GenBank/DDBJ databases">
        <title>Genome analysis of multiple Granulibacter bethesdensis isolates demonstrates substantial genome diversity.</title>
        <authorList>
            <person name="Greenberg D.E."/>
            <person name="Porcella S.F."/>
            <person name="Zarember K."/>
            <person name="Zelazny A.M."/>
            <person name="Bruno D."/>
            <person name="Martens C."/>
            <person name="Barbian K.D."/>
            <person name="Jaske E."/>
            <person name="Holland S.M."/>
        </authorList>
    </citation>
    <scope>NUCLEOTIDE SEQUENCE [LARGE SCALE GENOMIC DNA]</scope>
    <source>
        <strain evidence="4">CGDNIH3</strain>
    </source>
</reference>
<feature type="domain" description="Electron transfer flavoprotein alpha/beta-subunit N-terminal" evidence="2">
    <location>
        <begin position="14"/>
        <end position="199"/>
    </location>
</feature>
<dbReference type="EMBL" id="CP003181">
    <property type="protein sequence ID" value="AHJ61809.1"/>
    <property type="molecule type" value="Genomic_DNA"/>
</dbReference>
<dbReference type="InterPro" id="IPR014729">
    <property type="entry name" value="Rossmann-like_a/b/a_fold"/>
</dbReference>
<name>A0AAN0RBH5_9PROT</name>
<gene>
    <name evidence="3" type="ORF">GbCGDNIH3_0070</name>
</gene>
<dbReference type="Pfam" id="PF01012">
    <property type="entry name" value="ETF"/>
    <property type="match status" value="1"/>
</dbReference>
<evidence type="ECO:0000259" key="2">
    <source>
        <dbReference type="SMART" id="SM00893"/>
    </source>
</evidence>
<sequence length="273" mass="28729">MTQSDTPIANRLNVLVLLSAGCHPVSGRSAPVMEETQAIALARQLGAHVSGLHAGPEAAPLRDIPGHGLSRIVMLRQDASVDPLPALLAFIRRNPPDLILTGRRAQGGMDSGTLPYRLAQALGWPIAADIAAFDRDTTAGNILHLLQARPKGARRAVSIQLPCVLTVHPAAPRPLPFAFAAMRKGVIETIEASSLLPQSDSTVVVSSSDIEERPYRARPRLIAKAGAQGNGQLMVHPSADDAARAVITYLRGIGVLQAPSYNSDATPTEPAGS</sequence>
<evidence type="ECO:0000256" key="1">
    <source>
        <dbReference type="ARBA" id="ARBA00022982"/>
    </source>
</evidence>
<evidence type="ECO:0000313" key="3">
    <source>
        <dbReference type="EMBL" id="AHJ61809.1"/>
    </source>
</evidence>
<dbReference type="Proteomes" id="UP000019438">
    <property type="component" value="Chromosome"/>
</dbReference>
<dbReference type="AlphaFoldDB" id="A0AAN0RBH5"/>
<accession>A0AAN0RBH5</accession>
<keyword evidence="1" id="KW-0249">Electron transport</keyword>
<dbReference type="SMART" id="SM00893">
    <property type="entry name" value="ETF"/>
    <property type="match status" value="1"/>
</dbReference>
<dbReference type="KEGG" id="gbc:GbCGDNIH3_0070"/>
<proteinExistence type="predicted"/>
<dbReference type="InterPro" id="IPR014730">
    <property type="entry name" value="ETF_a/b_N"/>
</dbReference>
<keyword evidence="1" id="KW-0813">Transport</keyword>
<dbReference type="Gene3D" id="3.40.50.620">
    <property type="entry name" value="HUPs"/>
    <property type="match status" value="1"/>
</dbReference>